<sequence>MSEEQHDQSRQPGSDAARADRTEEESLSAAPQGQRGQLAVRRNEELGHLGAVSELPVGPEPSARSQAPVPPARLSGGVPAAAAPTDAPAVEAAGGDPEHTDVWNVRRVANAVQGRPDGEVDPRPNQPATGTDTP</sequence>
<protein>
    <submittedName>
        <fullName evidence="2">Uncharacterized protein</fullName>
    </submittedName>
</protein>
<organism evidence="2 3">
    <name type="scientific">Salinactinospora qingdaonensis</name>
    <dbReference type="NCBI Taxonomy" id="702744"/>
    <lineage>
        <taxon>Bacteria</taxon>
        <taxon>Bacillati</taxon>
        <taxon>Actinomycetota</taxon>
        <taxon>Actinomycetes</taxon>
        <taxon>Streptosporangiales</taxon>
        <taxon>Nocardiopsidaceae</taxon>
        <taxon>Salinactinospora</taxon>
    </lineage>
</organism>
<keyword evidence="3" id="KW-1185">Reference proteome</keyword>
<dbReference type="Proteomes" id="UP001500908">
    <property type="component" value="Unassembled WGS sequence"/>
</dbReference>
<evidence type="ECO:0000313" key="3">
    <source>
        <dbReference type="Proteomes" id="UP001500908"/>
    </source>
</evidence>
<dbReference type="RefSeq" id="WP_344971477.1">
    <property type="nucleotide sequence ID" value="NZ_BAABDD010000010.1"/>
</dbReference>
<evidence type="ECO:0000256" key="1">
    <source>
        <dbReference type="SAM" id="MobiDB-lite"/>
    </source>
</evidence>
<name>A0ABP7FWM7_9ACTN</name>
<accession>A0ABP7FWM7</accession>
<comment type="caution">
    <text evidence="2">The sequence shown here is derived from an EMBL/GenBank/DDBJ whole genome shotgun (WGS) entry which is preliminary data.</text>
</comment>
<feature type="compositionally biased region" description="Low complexity" evidence="1">
    <location>
        <begin position="79"/>
        <end position="93"/>
    </location>
</feature>
<proteinExistence type="predicted"/>
<reference evidence="3" key="1">
    <citation type="journal article" date="2019" name="Int. J. Syst. Evol. Microbiol.">
        <title>The Global Catalogue of Microorganisms (GCM) 10K type strain sequencing project: providing services to taxonomists for standard genome sequencing and annotation.</title>
        <authorList>
            <consortium name="The Broad Institute Genomics Platform"/>
            <consortium name="The Broad Institute Genome Sequencing Center for Infectious Disease"/>
            <person name="Wu L."/>
            <person name="Ma J."/>
        </authorList>
    </citation>
    <scope>NUCLEOTIDE SEQUENCE [LARGE SCALE GENOMIC DNA]</scope>
    <source>
        <strain evidence="3">JCM 17137</strain>
    </source>
</reference>
<evidence type="ECO:0000313" key="2">
    <source>
        <dbReference type="EMBL" id="GAA3745621.1"/>
    </source>
</evidence>
<dbReference type="EMBL" id="BAABDD010000010">
    <property type="protein sequence ID" value="GAA3745621.1"/>
    <property type="molecule type" value="Genomic_DNA"/>
</dbReference>
<feature type="region of interest" description="Disordered" evidence="1">
    <location>
        <begin position="1"/>
        <end position="134"/>
    </location>
</feature>
<gene>
    <name evidence="2" type="ORF">GCM10022402_26510</name>
</gene>